<keyword evidence="3" id="KW-0677">Repeat</keyword>
<feature type="signal peptide" evidence="7">
    <location>
        <begin position="1"/>
        <end position="17"/>
    </location>
</feature>
<reference evidence="12" key="1">
    <citation type="journal article" date="2014" name="Science">
        <title>Ancient hybridizations among the ancestral genomes of bread wheat.</title>
        <authorList>
            <consortium name="International Wheat Genome Sequencing Consortium,"/>
            <person name="Marcussen T."/>
            <person name="Sandve S.R."/>
            <person name="Heier L."/>
            <person name="Spannagl M."/>
            <person name="Pfeifer M."/>
            <person name="Jakobsen K.S."/>
            <person name="Wulff B.B."/>
            <person name="Steuernagel B."/>
            <person name="Mayer K.F."/>
            <person name="Olsen O.A."/>
        </authorList>
    </citation>
    <scope>NUCLEOTIDE SEQUENCE [LARGE SCALE GENOMIC DNA]</scope>
    <source>
        <strain evidence="12">cv. AL8/78</strain>
    </source>
</reference>
<dbReference type="PANTHER" id="PTHR23155">
    <property type="entry name" value="DISEASE RESISTANCE PROTEIN RP"/>
    <property type="match status" value="1"/>
</dbReference>
<dbReference type="InterPro" id="IPR041118">
    <property type="entry name" value="Rx_N"/>
</dbReference>
<dbReference type="Gene3D" id="1.20.5.4130">
    <property type="match status" value="1"/>
</dbReference>
<dbReference type="PANTHER" id="PTHR23155:SF1167">
    <property type="entry name" value="OS08G0412100 PROTEIN"/>
    <property type="match status" value="1"/>
</dbReference>
<dbReference type="Proteomes" id="UP000015105">
    <property type="component" value="Chromosome 1D"/>
</dbReference>
<dbReference type="SUPFAM" id="SSF52540">
    <property type="entry name" value="P-loop containing nucleoside triphosphate hydrolases"/>
    <property type="match status" value="1"/>
</dbReference>
<comment type="similarity">
    <text evidence="1">Belongs to the disease resistance NB-LRR family.</text>
</comment>
<keyword evidence="5" id="KW-0611">Plant defense</keyword>
<protein>
    <recommendedName>
        <fullName evidence="13">Disease resistance protein RPM1</fullName>
    </recommendedName>
</protein>
<dbReference type="InterPro" id="IPR002182">
    <property type="entry name" value="NB-ARC"/>
</dbReference>
<evidence type="ECO:0000256" key="6">
    <source>
        <dbReference type="SAM" id="Coils"/>
    </source>
</evidence>
<evidence type="ECO:0000259" key="9">
    <source>
        <dbReference type="Pfam" id="PF18052"/>
    </source>
</evidence>
<sequence length="600" mass="67498">MAPVVSAALGALGPVLVKLTTLLTDECYRLKGVRREIRSLRSELTSMHAALQSYSMLEDPSVQVKAWISVVRELAYEYDTEDWIDRFIHRLGLGGQQGGINEFFRGTVRRLKTPRSRRRVANQIGNLKARVMEVQEQKNRYKLDDIPRATSGHVAVDPLLSALFAEEAHLVGVEGPRDDLARWMGEEGNGSTEHHRRALSIVGFGGLGKTTLANEVHRKIRGHFRCRAFVSVSQNPDAKKIIKDVISQVISQVTCQDGFTEDINIWDENKSIAKLRELLQDKSYLVIIDDIWSIPAWDAIKFAFPENKCSSKIIATTLIVNVARSCCSGGDDRIYQMEPLSDIHSKYLFSARIFGSWNCCPDMFKEISNEILKKCGGLPLAIISVSSLLANRATVKEEWERVKRSIGSAPERGKSLEGMNSILSLSYSDLPPNLKTCLLYLSHFPEDSVIERERLVRRWIAEGFISEERGQSQQEVAESCFYELINKSMVQPVDVGYDGKNFIAVVNGGQTVWENSHCYIRRLSIQHTDHELASMLTNKDLRHVRSFTVTCSGCLEHLPSLDEFETLRVLDFEGCNSLEGYDINGMDMDIKATTRGCDAT</sequence>
<dbReference type="InterPro" id="IPR044974">
    <property type="entry name" value="Disease_R_plants"/>
</dbReference>
<dbReference type="GO" id="GO:0043531">
    <property type="term" value="F:ADP binding"/>
    <property type="evidence" value="ECO:0007669"/>
    <property type="project" value="InterPro"/>
</dbReference>
<dbReference type="InterPro" id="IPR042197">
    <property type="entry name" value="Apaf_helical"/>
</dbReference>
<evidence type="ECO:0000259" key="10">
    <source>
        <dbReference type="Pfam" id="PF23559"/>
    </source>
</evidence>
<evidence type="ECO:0000256" key="3">
    <source>
        <dbReference type="ARBA" id="ARBA00022737"/>
    </source>
</evidence>
<feature type="domain" description="NB-ARC" evidence="8">
    <location>
        <begin position="196"/>
        <end position="352"/>
    </location>
</feature>
<evidence type="ECO:0008006" key="13">
    <source>
        <dbReference type="Google" id="ProtNLM"/>
    </source>
</evidence>
<dbReference type="InterPro" id="IPR038005">
    <property type="entry name" value="RX-like_CC"/>
</dbReference>
<dbReference type="GO" id="GO:0042742">
    <property type="term" value="P:defense response to bacterium"/>
    <property type="evidence" value="ECO:0007669"/>
    <property type="project" value="UniProtKB-ARBA"/>
</dbReference>
<dbReference type="Gene3D" id="1.10.10.10">
    <property type="entry name" value="Winged helix-like DNA-binding domain superfamily/Winged helix DNA-binding domain"/>
    <property type="match status" value="1"/>
</dbReference>
<evidence type="ECO:0000256" key="1">
    <source>
        <dbReference type="ARBA" id="ARBA00008894"/>
    </source>
</evidence>
<dbReference type="PRINTS" id="PR00364">
    <property type="entry name" value="DISEASERSIST"/>
</dbReference>
<dbReference type="FunFam" id="1.10.10.10:FF:000322">
    <property type="entry name" value="Probable disease resistance protein At1g63360"/>
    <property type="match status" value="1"/>
</dbReference>
<dbReference type="Gramene" id="AET1Gv20054300.1">
    <property type="protein sequence ID" value="AET1Gv20054300.1"/>
    <property type="gene ID" value="AET1Gv20054300"/>
</dbReference>
<feature type="coiled-coil region" evidence="6">
    <location>
        <begin position="117"/>
        <end position="144"/>
    </location>
</feature>
<dbReference type="Pfam" id="PF18052">
    <property type="entry name" value="Rx_N"/>
    <property type="match status" value="1"/>
</dbReference>
<dbReference type="InterPro" id="IPR058922">
    <property type="entry name" value="WHD_DRP"/>
</dbReference>
<feature type="chain" id="PRO_5019450717" description="Disease resistance protein RPM1" evidence="7">
    <location>
        <begin position="18"/>
        <end position="600"/>
    </location>
</feature>
<evidence type="ECO:0000256" key="2">
    <source>
        <dbReference type="ARBA" id="ARBA00022614"/>
    </source>
</evidence>
<dbReference type="AlphaFoldDB" id="A0A452XLH3"/>
<dbReference type="GO" id="GO:0009626">
    <property type="term" value="P:plant-type hypersensitive response"/>
    <property type="evidence" value="ECO:0007669"/>
    <property type="project" value="UniProtKB-ARBA"/>
</dbReference>
<dbReference type="Pfam" id="PF23559">
    <property type="entry name" value="WHD_DRP"/>
    <property type="match status" value="1"/>
</dbReference>
<organism evidence="11 12">
    <name type="scientific">Aegilops tauschii subsp. strangulata</name>
    <name type="common">Goatgrass</name>
    <dbReference type="NCBI Taxonomy" id="200361"/>
    <lineage>
        <taxon>Eukaryota</taxon>
        <taxon>Viridiplantae</taxon>
        <taxon>Streptophyta</taxon>
        <taxon>Embryophyta</taxon>
        <taxon>Tracheophyta</taxon>
        <taxon>Spermatophyta</taxon>
        <taxon>Magnoliopsida</taxon>
        <taxon>Liliopsida</taxon>
        <taxon>Poales</taxon>
        <taxon>Poaceae</taxon>
        <taxon>BOP clade</taxon>
        <taxon>Pooideae</taxon>
        <taxon>Triticodae</taxon>
        <taxon>Triticeae</taxon>
        <taxon>Triticinae</taxon>
        <taxon>Aegilops</taxon>
    </lineage>
</organism>
<accession>A0A452XLH3</accession>
<keyword evidence="6" id="KW-0175">Coiled coil</keyword>
<dbReference type="Gene3D" id="3.40.50.300">
    <property type="entry name" value="P-loop containing nucleotide triphosphate hydrolases"/>
    <property type="match status" value="1"/>
</dbReference>
<dbReference type="STRING" id="200361.A0A452XLH3"/>
<evidence type="ECO:0000256" key="5">
    <source>
        <dbReference type="ARBA" id="ARBA00022821"/>
    </source>
</evidence>
<evidence type="ECO:0000313" key="12">
    <source>
        <dbReference type="Proteomes" id="UP000015105"/>
    </source>
</evidence>
<proteinExistence type="inferred from homology"/>
<reference evidence="12" key="2">
    <citation type="journal article" date="2017" name="Nat. Plants">
        <title>The Aegilops tauschii genome reveals multiple impacts of transposons.</title>
        <authorList>
            <person name="Zhao G."/>
            <person name="Zou C."/>
            <person name="Li K."/>
            <person name="Wang K."/>
            <person name="Li T."/>
            <person name="Gao L."/>
            <person name="Zhang X."/>
            <person name="Wang H."/>
            <person name="Yang Z."/>
            <person name="Liu X."/>
            <person name="Jiang W."/>
            <person name="Mao L."/>
            <person name="Kong X."/>
            <person name="Jiao Y."/>
            <person name="Jia J."/>
        </authorList>
    </citation>
    <scope>NUCLEOTIDE SEQUENCE [LARGE SCALE GENOMIC DNA]</scope>
    <source>
        <strain evidence="12">cv. AL8/78</strain>
    </source>
</reference>
<keyword evidence="7" id="KW-0732">Signal</keyword>
<evidence type="ECO:0000256" key="4">
    <source>
        <dbReference type="ARBA" id="ARBA00022741"/>
    </source>
</evidence>
<dbReference type="EnsemblPlants" id="AET1Gv20054300.1">
    <property type="protein sequence ID" value="AET1Gv20054300.1"/>
    <property type="gene ID" value="AET1Gv20054300"/>
</dbReference>
<dbReference type="GO" id="GO:0002758">
    <property type="term" value="P:innate immune response-activating signaling pathway"/>
    <property type="evidence" value="ECO:0007669"/>
    <property type="project" value="UniProtKB-ARBA"/>
</dbReference>
<dbReference type="InterPro" id="IPR027417">
    <property type="entry name" value="P-loop_NTPase"/>
</dbReference>
<evidence type="ECO:0000313" key="11">
    <source>
        <dbReference type="EnsemblPlants" id="AET1Gv20054300.1"/>
    </source>
</evidence>
<feature type="domain" description="Disease resistance protein winged helix" evidence="10">
    <location>
        <begin position="444"/>
        <end position="500"/>
    </location>
</feature>
<keyword evidence="4" id="KW-0547">Nucleotide-binding</keyword>
<dbReference type="Pfam" id="PF00931">
    <property type="entry name" value="NB-ARC"/>
    <property type="match status" value="1"/>
</dbReference>
<dbReference type="CDD" id="cd14798">
    <property type="entry name" value="RX-CC_like"/>
    <property type="match status" value="1"/>
</dbReference>
<reference evidence="11" key="3">
    <citation type="journal article" date="2017" name="Nature">
        <title>Genome sequence of the progenitor of the wheat D genome Aegilops tauschii.</title>
        <authorList>
            <person name="Luo M.C."/>
            <person name="Gu Y.Q."/>
            <person name="Puiu D."/>
            <person name="Wang H."/>
            <person name="Twardziok S.O."/>
            <person name="Deal K.R."/>
            <person name="Huo N."/>
            <person name="Zhu T."/>
            <person name="Wang L."/>
            <person name="Wang Y."/>
            <person name="McGuire P.E."/>
            <person name="Liu S."/>
            <person name="Long H."/>
            <person name="Ramasamy R.K."/>
            <person name="Rodriguez J.C."/>
            <person name="Van S.L."/>
            <person name="Yuan L."/>
            <person name="Wang Z."/>
            <person name="Xia Z."/>
            <person name="Xiao L."/>
            <person name="Anderson O.D."/>
            <person name="Ouyang S."/>
            <person name="Liang Y."/>
            <person name="Zimin A.V."/>
            <person name="Pertea G."/>
            <person name="Qi P."/>
            <person name="Bennetzen J.L."/>
            <person name="Dai X."/>
            <person name="Dawson M.W."/>
            <person name="Muller H.G."/>
            <person name="Kugler K."/>
            <person name="Rivarola-Duarte L."/>
            <person name="Spannagl M."/>
            <person name="Mayer K.F.X."/>
            <person name="Lu F.H."/>
            <person name="Bevan M.W."/>
            <person name="Leroy P."/>
            <person name="Li P."/>
            <person name="You F.M."/>
            <person name="Sun Q."/>
            <person name="Liu Z."/>
            <person name="Lyons E."/>
            <person name="Wicker T."/>
            <person name="Salzberg S.L."/>
            <person name="Devos K.M."/>
            <person name="Dvorak J."/>
        </authorList>
    </citation>
    <scope>NUCLEOTIDE SEQUENCE [LARGE SCALE GENOMIC DNA]</scope>
    <source>
        <strain evidence="11">cv. AL8/78</strain>
    </source>
</reference>
<dbReference type="InterPro" id="IPR036388">
    <property type="entry name" value="WH-like_DNA-bd_sf"/>
</dbReference>
<feature type="domain" description="Disease resistance N-terminal" evidence="9">
    <location>
        <begin position="11"/>
        <end position="95"/>
    </location>
</feature>
<reference evidence="11" key="5">
    <citation type="journal article" date="2021" name="G3 (Bethesda)">
        <title>Aegilops tauschii genome assembly Aet v5.0 features greater sequence contiguity and improved annotation.</title>
        <authorList>
            <person name="Wang L."/>
            <person name="Zhu T."/>
            <person name="Rodriguez J.C."/>
            <person name="Deal K.R."/>
            <person name="Dubcovsky J."/>
            <person name="McGuire P.E."/>
            <person name="Lux T."/>
            <person name="Spannagl M."/>
            <person name="Mayer K.F.X."/>
            <person name="Baldrich P."/>
            <person name="Meyers B.C."/>
            <person name="Huo N."/>
            <person name="Gu Y.Q."/>
            <person name="Zhou H."/>
            <person name="Devos K.M."/>
            <person name="Bennetzen J.L."/>
            <person name="Unver T."/>
            <person name="Budak H."/>
            <person name="Gulick P.J."/>
            <person name="Galiba G."/>
            <person name="Kalapos B."/>
            <person name="Nelson D.R."/>
            <person name="Li P."/>
            <person name="You F.M."/>
            <person name="Luo M.C."/>
            <person name="Dvorak J."/>
        </authorList>
    </citation>
    <scope>NUCLEOTIDE SEQUENCE [LARGE SCALE GENOMIC DNA]</scope>
    <source>
        <strain evidence="11">cv. AL8/78</strain>
    </source>
</reference>
<keyword evidence="12" id="KW-1185">Reference proteome</keyword>
<dbReference type="Gene3D" id="1.10.8.430">
    <property type="entry name" value="Helical domain of apoptotic protease-activating factors"/>
    <property type="match status" value="1"/>
</dbReference>
<evidence type="ECO:0000256" key="7">
    <source>
        <dbReference type="SAM" id="SignalP"/>
    </source>
</evidence>
<evidence type="ECO:0000259" key="8">
    <source>
        <dbReference type="Pfam" id="PF00931"/>
    </source>
</evidence>
<name>A0A452XLH3_AEGTS</name>
<reference evidence="11" key="4">
    <citation type="submission" date="2019-03" db="UniProtKB">
        <authorList>
            <consortium name="EnsemblPlants"/>
        </authorList>
    </citation>
    <scope>IDENTIFICATION</scope>
</reference>
<keyword evidence="2" id="KW-0433">Leucine-rich repeat</keyword>